<feature type="domain" description="AB hydrolase-1" evidence="1">
    <location>
        <begin position="31"/>
        <end position="278"/>
    </location>
</feature>
<evidence type="ECO:0000313" key="2">
    <source>
        <dbReference type="EMBL" id="MCQ8835588.1"/>
    </source>
</evidence>
<dbReference type="EMBL" id="JANIIC010000084">
    <property type="protein sequence ID" value="MCQ8835588.1"/>
    <property type="molecule type" value="Genomic_DNA"/>
</dbReference>
<dbReference type="SUPFAM" id="SSF53474">
    <property type="entry name" value="alpha/beta-Hydrolases"/>
    <property type="match status" value="1"/>
</dbReference>
<protein>
    <submittedName>
        <fullName evidence="2">Alpha/beta hydrolase</fullName>
    </submittedName>
</protein>
<dbReference type="Pfam" id="PF00561">
    <property type="entry name" value="Abhydrolase_1"/>
    <property type="match status" value="1"/>
</dbReference>
<evidence type="ECO:0000313" key="3">
    <source>
        <dbReference type="Proteomes" id="UP001142400"/>
    </source>
</evidence>
<dbReference type="Gene3D" id="3.40.50.1820">
    <property type="entry name" value="alpha/beta hydrolase"/>
    <property type="match status" value="1"/>
</dbReference>
<proteinExistence type="predicted"/>
<dbReference type="PANTHER" id="PTHR45763:SF46">
    <property type="entry name" value="AB HYDROLASE-1 DOMAIN-CONTAINING PROTEIN"/>
    <property type="match status" value="1"/>
</dbReference>
<keyword evidence="2" id="KW-0378">Hydrolase</keyword>
<comment type="caution">
    <text evidence="2">The sequence shown here is derived from an EMBL/GenBank/DDBJ whole genome shotgun (WGS) entry which is preliminary data.</text>
</comment>
<organism evidence="2 3">
    <name type="scientific">Streptomyces malaysiensis subsp. samsunensis</name>
    <dbReference type="NCBI Taxonomy" id="459658"/>
    <lineage>
        <taxon>Bacteria</taxon>
        <taxon>Bacillati</taxon>
        <taxon>Actinomycetota</taxon>
        <taxon>Actinomycetes</taxon>
        <taxon>Kitasatosporales</taxon>
        <taxon>Streptomycetaceae</taxon>
        <taxon>Streptomyces</taxon>
        <taxon>Streptomyces violaceusniger group</taxon>
    </lineage>
</organism>
<dbReference type="Proteomes" id="UP001142400">
    <property type="component" value="Unassembled WGS sequence"/>
</dbReference>
<dbReference type="InterPro" id="IPR029058">
    <property type="entry name" value="AB_hydrolase_fold"/>
</dbReference>
<gene>
    <name evidence="2" type="ORF">NQU54_42910</name>
</gene>
<dbReference type="RefSeq" id="WP_257635728.1">
    <property type="nucleotide sequence ID" value="NZ_JANIIC010000084.1"/>
</dbReference>
<dbReference type="InterPro" id="IPR000073">
    <property type="entry name" value="AB_hydrolase_1"/>
</dbReference>
<name>A0A9X2RYU8_STRMQ</name>
<dbReference type="AlphaFoldDB" id="A0A9X2RYU8"/>
<evidence type="ECO:0000259" key="1">
    <source>
        <dbReference type="Pfam" id="PF00561"/>
    </source>
</evidence>
<dbReference type="GO" id="GO:0016787">
    <property type="term" value="F:hydrolase activity"/>
    <property type="evidence" value="ECO:0007669"/>
    <property type="project" value="UniProtKB-KW"/>
</dbReference>
<dbReference type="PANTHER" id="PTHR45763">
    <property type="entry name" value="HYDROLASE, ALPHA/BETA FOLD FAMILY PROTEIN, EXPRESSED-RELATED"/>
    <property type="match status" value="1"/>
</dbReference>
<keyword evidence="3" id="KW-1185">Reference proteome</keyword>
<accession>A0A9X2RYU8</accession>
<reference evidence="2" key="1">
    <citation type="submission" date="2022-06" db="EMBL/GenBank/DDBJ databases">
        <title>WGS of actinobacteria.</title>
        <authorList>
            <person name="Thawai C."/>
        </authorList>
    </citation>
    <scope>NUCLEOTIDE SEQUENCE</scope>
    <source>
        <strain evidence="2">DSM 42010</strain>
    </source>
</reference>
<sequence>MAEGWEYDLVPMPDGRVTEILTYGTGTAGTLLCHAGTPGGLVPRAPFAKVCDEFGLRYVMAGRPGYGKSSPRPGRVMADIAEDMACVLDHLGVDTFLTMGGSGGGPHVLACAALLPERCEAAAALVSPAPIDADGLDYYAGMGPENVEEWKLAEQGRAAVEPWLKKTVAGWGEITAADFVAAYHGALPPVDRELCTTEYGDLMMSWLRKATSTGVEGWLEDDLALVTPWGFDLGSITTPVTIWTGKLDQMVSYEHCVWLARAIPGADLHVIAEHGHLSVQHVYLPDIVEDLLRTRRRRS</sequence>